<dbReference type="PRINTS" id="PR00723">
    <property type="entry name" value="SUBTILISIN"/>
</dbReference>
<keyword evidence="6" id="KW-0472">Membrane</keyword>
<reference evidence="9" key="1">
    <citation type="submission" date="2020-01" db="EMBL/GenBank/DDBJ databases">
        <title>Identification and distribution of gene clusters putatively required for synthesis of sphingolipid metabolism inhibitors in phylogenetically diverse species of the filamentous fungus Fusarium.</title>
        <authorList>
            <person name="Kim H.-S."/>
            <person name="Busman M."/>
            <person name="Brown D.W."/>
            <person name="Divon H."/>
            <person name="Uhlig S."/>
            <person name="Proctor R.H."/>
        </authorList>
    </citation>
    <scope>NUCLEOTIDE SEQUENCE</scope>
    <source>
        <strain evidence="9">NRRL 53441</strain>
    </source>
</reference>
<keyword evidence="2 5" id="KW-0645">Protease</keyword>
<feature type="active site" description="Charge relay system" evidence="5">
    <location>
        <position position="674"/>
    </location>
</feature>
<dbReference type="InterPro" id="IPR036852">
    <property type="entry name" value="Peptidase_S8/S53_dom_sf"/>
</dbReference>
<dbReference type="InterPro" id="IPR050131">
    <property type="entry name" value="Peptidase_S8_subtilisin-like"/>
</dbReference>
<dbReference type="InterPro" id="IPR000209">
    <property type="entry name" value="Peptidase_S8/S53_dom"/>
</dbReference>
<dbReference type="PROSITE" id="PS51892">
    <property type="entry name" value="SUBTILASE"/>
    <property type="match status" value="1"/>
</dbReference>
<evidence type="ECO:0000313" key="10">
    <source>
        <dbReference type="Proteomes" id="UP000605986"/>
    </source>
</evidence>
<accession>A0A8H4KE87</accession>
<evidence type="ECO:0000256" key="2">
    <source>
        <dbReference type="ARBA" id="ARBA00022670"/>
    </source>
</evidence>
<dbReference type="SUPFAM" id="SSF52743">
    <property type="entry name" value="Subtilisin-like"/>
    <property type="match status" value="1"/>
</dbReference>
<dbReference type="PANTHER" id="PTHR43806:SF11">
    <property type="entry name" value="CEREVISIN-RELATED"/>
    <property type="match status" value="1"/>
</dbReference>
<dbReference type="PANTHER" id="PTHR43806">
    <property type="entry name" value="PEPTIDASE S8"/>
    <property type="match status" value="1"/>
</dbReference>
<evidence type="ECO:0000256" key="1">
    <source>
        <dbReference type="ARBA" id="ARBA00011073"/>
    </source>
</evidence>
<keyword evidence="10" id="KW-1185">Reference proteome</keyword>
<dbReference type="GO" id="GO:0004252">
    <property type="term" value="F:serine-type endopeptidase activity"/>
    <property type="evidence" value="ECO:0007669"/>
    <property type="project" value="UniProtKB-UniRule"/>
</dbReference>
<gene>
    <name evidence="9" type="ORF">F53441_8394</name>
</gene>
<comment type="caution">
    <text evidence="9">The sequence shown here is derived from an EMBL/GenBank/DDBJ whole genome shotgun (WGS) entry which is preliminary data.</text>
</comment>
<evidence type="ECO:0000256" key="3">
    <source>
        <dbReference type="ARBA" id="ARBA00022801"/>
    </source>
</evidence>
<proteinExistence type="inferred from homology"/>
<dbReference type="InterPro" id="IPR056002">
    <property type="entry name" value="DUF7580"/>
</dbReference>
<keyword evidence="6" id="KW-1133">Transmembrane helix</keyword>
<dbReference type="EMBL" id="JAADJG010000356">
    <property type="protein sequence ID" value="KAF4448159.1"/>
    <property type="molecule type" value="Genomic_DNA"/>
</dbReference>
<dbReference type="Pfam" id="PF24476">
    <property type="entry name" value="DUF7580"/>
    <property type="match status" value="1"/>
</dbReference>
<feature type="active site" description="Charge relay system" evidence="5">
    <location>
        <position position="636"/>
    </location>
</feature>
<feature type="domain" description="DUF7580" evidence="8">
    <location>
        <begin position="197"/>
        <end position="546"/>
    </location>
</feature>
<dbReference type="Pfam" id="PF00082">
    <property type="entry name" value="Peptidase_S8"/>
    <property type="match status" value="1"/>
</dbReference>
<feature type="active site" description="Charge relay system" evidence="5">
    <location>
        <position position="835"/>
    </location>
</feature>
<evidence type="ECO:0000256" key="6">
    <source>
        <dbReference type="SAM" id="Phobius"/>
    </source>
</evidence>
<comment type="similarity">
    <text evidence="1 5">Belongs to the peptidase S8 family.</text>
</comment>
<dbReference type="CDD" id="cd00306">
    <property type="entry name" value="Peptidases_S8_S53"/>
    <property type="match status" value="1"/>
</dbReference>
<dbReference type="OrthoDB" id="206201at2759"/>
<evidence type="ECO:0008006" key="11">
    <source>
        <dbReference type="Google" id="ProtNLM"/>
    </source>
</evidence>
<name>A0A8H4KE87_9HYPO</name>
<evidence type="ECO:0000259" key="7">
    <source>
        <dbReference type="Pfam" id="PF00082"/>
    </source>
</evidence>
<dbReference type="PROSITE" id="PS00138">
    <property type="entry name" value="SUBTILASE_SER"/>
    <property type="match status" value="1"/>
</dbReference>
<organism evidence="9 10">
    <name type="scientific">Fusarium austroafricanum</name>
    <dbReference type="NCBI Taxonomy" id="2364996"/>
    <lineage>
        <taxon>Eukaryota</taxon>
        <taxon>Fungi</taxon>
        <taxon>Dikarya</taxon>
        <taxon>Ascomycota</taxon>
        <taxon>Pezizomycotina</taxon>
        <taxon>Sordariomycetes</taxon>
        <taxon>Hypocreomycetidae</taxon>
        <taxon>Hypocreales</taxon>
        <taxon>Nectriaceae</taxon>
        <taxon>Fusarium</taxon>
        <taxon>Fusarium concolor species complex</taxon>
    </lineage>
</organism>
<feature type="domain" description="Peptidase S8/S53" evidence="7">
    <location>
        <begin position="630"/>
        <end position="851"/>
    </location>
</feature>
<keyword evidence="4 5" id="KW-0720">Serine protease</keyword>
<evidence type="ECO:0000313" key="9">
    <source>
        <dbReference type="EMBL" id="KAF4448159.1"/>
    </source>
</evidence>
<evidence type="ECO:0000259" key="8">
    <source>
        <dbReference type="Pfam" id="PF24476"/>
    </source>
</evidence>
<dbReference type="Gene3D" id="3.40.50.200">
    <property type="entry name" value="Peptidase S8/S53 domain"/>
    <property type="match status" value="1"/>
</dbReference>
<keyword evidence="3 5" id="KW-0378">Hydrolase</keyword>
<dbReference type="Proteomes" id="UP000605986">
    <property type="component" value="Unassembled WGS sequence"/>
</dbReference>
<keyword evidence="6" id="KW-0812">Transmembrane</keyword>
<feature type="transmembrane region" description="Helical" evidence="6">
    <location>
        <begin position="1178"/>
        <end position="1203"/>
    </location>
</feature>
<protein>
    <recommendedName>
        <fullName evidence="11">Peptidase S8/S53 domain-containing protein</fullName>
    </recommendedName>
</protein>
<dbReference type="InterPro" id="IPR015500">
    <property type="entry name" value="Peptidase_S8_subtilisin-rel"/>
</dbReference>
<evidence type="ECO:0000256" key="4">
    <source>
        <dbReference type="ARBA" id="ARBA00022825"/>
    </source>
</evidence>
<dbReference type="GO" id="GO:0006508">
    <property type="term" value="P:proteolysis"/>
    <property type="evidence" value="ECO:0007669"/>
    <property type="project" value="UniProtKB-KW"/>
</dbReference>
<evidence type="ECO:0000256" key="5">
    <source>
        <dbReference type="PROSITE-ProRule" id="PRU01240"/>
    </source>
</evidence>
<sequence>MDNASLWDYARKSAREVSVLSAQLSAKESQVLWQYGRKRHVSKRLGELAGYLLLTYFDSSKHEDGKAEKSPDRTEMFLEGLERICTWPREVIKTEDKKFSNRFPTLSALLKNASLECEPWRVEGNLIAKVETSLRAFVSNEKPTIKRYFDFLKSFSSTKEHIKKNAEVIRTDISGKSRAALEAPNDYPAHVLEAFYNVLRRYAESCCPVEPICLGRHDGKLRLKENFQTRDDNVLFDTVLSRIPPHSTGHGIEWQHLQFHVARSKKQASMKSVGFASRETSAPTTNTDESQYADTIETEAQFCDLVRKRVGPAKLKVKVSGERLLQFRDLEGIDDDVAHEQTITLADMLKHQNLGPKTRLLIAYILVRSFWQFYNSDWMCAQWNTESVQFFRQRTDNDKETKDESILEGSPYFAFSFEENDSLLSAEYLASVCVVHRYPRVLALAGLLYDIGRRRRRRTETPHEYISVEEKISNDFNDIRRGLQRDTWTAIKLQPEVQQTYKAVVENCIDPKLFEADGDSPGGITIDERRSILHRKIVYPLQALLQKLNWIDNYGNIRRKEYEDLNDTKLVLDIADSPTQATFLNVSEPLNSRQASSSFKSEQWLRRIQDSGVTASLVKGFKGKQPPSRVRIAVLDTGYDPDVVMFQNPHHKRRLRDWKDFAAGSGARQDEDGHGTHVLSLIMKVAPAADIYVARVAKDTTELESSARNISEAIAWAASICEADIISMSFGFDEEPPFEGDRVISNAISNALASRRQQILFFAAAANEGANQSEMFPASHPQVMSIRGTDTKGWLERFSPPPGDNGTCFMTLGKDVPGASLSQDGSTEICQSGTSTSTPIAAGIAAMVLSYARLNEGVLEERCGTWQTSHLWTTMGMSSPNFTYHVNTSICMGDIIQDPSDPTKPLSSQPESMCLETESHIDYDNTLSKTTSSSLHGSIWAKFLETVNANVGGGVSNELINKYTMDRLETIYYKKQPTDEEAAERVKHPKVKAATKSGYIGKSPVYMITGLKVARGFRVESGKTSTKEGNAGLQAPVTSEVDLGAEVSISRTDDTEESYRSGQDIIFAYQLHVISHKGWRQKETDIRVHKSKAAFLHEHKEGVEEEPMEIQHATEDDVREFDDEMPVEVLVASDGEEPCVDSNSDNAEVDPRYLYTQNSAPESGQAVQQKQLPLGWSLWAWLALTALISALIVGGAVGGGLGAELAHYSGERDSEPYAPKLPKDITNLTKPDECSRDGGPNRLQATKGQIFNFWCSMDHTGGDIGALVAYTLKDCLDACAENNILFKRDMVGNRCTSAVFSWQMSWAWENHKANCWFKNTTGETWDRDFLDHQFIYAEPPSS</sequence>
<dbReference type="InterPro" id="IPR023828">
    <property type="entry name" value="Peptidase_S8_Ser-AS"/>
</dbReference>